<organism evidence="10">
    <name type="scientific">Burmannia nepalensis</name>
    <dbReference type="NCBI Taxonomy" id="548677"/>
    <lineage>
        <taxon>Eukaryota</taxon>
        <taxon>Viridiplantae</taxon>
        <taxon>Streptophyta</taxon>
        <taxon>Embryophyta</taxon>
        <taxon>Tracheophyta</taxon>
        <taxon>Spermatophyta</taxon>
        <taxon>Magnoliopsida</taxon>
        <taxon>Liliopsida</taxon>
        <taxon>Dioscoreales</taxon>
        <taxon>Burmanniaceae</taxon>
        <taxon>Burmannia</taxon>
    </lineage>
</organism>
<dbReference type="EMBL" id="KU954767">
    <property type="protein sequence ID" value="AOV93992.1"/>
    <property type="molecule type" value="Genomic_DNA"/>
</dbReference>
<evidence type="ECO:0000313" key="10">
    <source>
        <dbReference type="EMBL" id="AOV93992.1"/>
    </source>
</evidence>
<geneLocation type="chloroplast" evidence="10"/>
<keyword evidence="3 8" id="KW-0602">Photosynthesis</keyword>
<dbReference type="RefSeq" id="YP_009450259.1">
    <property type="nucleotide sequence ID" value="NC_036670.1"/>
</dbReference>
<dbReference type="GO" id="GO:0009512">
    <property type="term" value="C:cytochrome b6f complex"/>
    <property type="evidence" value="ECO:0007669"/>
    <property type="project" value="InterPro"/>
</dbReference>
<gene>
    <name evidence="8 10" type="primary">petG</name>
    <name evidence="10" type="ORF">BuneCp013</name>
</gene>
<dbReference type="InterPro" id="IPR036099">
    <property type="entry name" value="Cyt_6/f_cplx_su5_sf"/>
</dbReference>
<comment type="subcellular location">
    <subcellularLocation>
        <location evidence="1">Membrane</location>
        <topology evidence="1">Single-pass membrane protein</topology>
    </subcellularLocation>
    <subcellularLocation>
        <location evidence="8">Plastid</location>
        <location evidence="8">Chloroplast thylakoid membrane</location>
        <topology evidence="8">Single-pass membrane protein</topology>
    </subcellularLocation>
</comment>
<dbReference type="HAMAP" id="MF_00432">
    <property type="entry name" value="Cytb6_f_PetG"/>
    <property type="match status" value="1"/>
</dbReference>
<reference evidence="10" key="1">
    <citation type="submission" date="2016-03" db="EMBL/GenBank/DDBJ databases">
        <title>Multiple independent plastid gene losses in the Burmannia (Burmanniaceae).</title>
        <authorList>
            <person name="Jo S."/>
            <person name="Kim K.-J."/>
        </authorList>
    </citation>
    <scope>NUCLEOTIDE SEQUENCE</scope>
</reference>
<evidence type="ECO:0000256" key="1">
    <source>
        <dbReference type="ARBA" id="ARBA00004167"/>
    </source>
</evidence>
<keyword evidence="6 8" id="KW-1133">Transmembrane helix</keyword>
<comment type="subunit">
    <text evidence="8">The 4 large subunits of the cytochrome b6-f complex are cytochrome b6, subunit IV (17 kDa polypeptide, PetD), cytochrome f and the Rieske protein, while the 4 small subunits are PetG, PetL, PetM and PetN. The complex functions as a dimer.</text>
</comment>
<dbReference type="GO" id="GO:0015979">
    <property type="term" value="P:photosynthesis"/>
    <property type="evidence" value="ECO:0007669"/>
    <property type="project" value="UniProtKB-KW"/>
</dbReference>
<evidence type="ECO:0000256" key="6">
    <source>
        <dbReference type="ARBA" id="ARBA00022989"/>
    </source>
</evidence>
<evidence type="ECO:0000256" key="2">
    <source>
        <dbReference type="ARBA" id="ARBA00022448"/>
    </source>
</evidence>
<keyword evidence="7 8" id="KW-0472">Membrane</keyword>
<dbReference type="GO" id="GO:0009535">
    <property type="term" value="C:chloroplast thylakoid membrane"/>
    <property type="evidence" value="ECO:0007669"/>
    <property type="project" value="UniProtKB-SubCell"/>
</dbReference>
<protein>
    <recommendedName>
        <fullName evidence="8">Cytochrome b6-f complex subunit 5</fullName>
    </recommendedName>
    <alternativeName>
        <fullName evidence="8">Cytochrome b6-f complex subunit PetG</fullName>
    </alternativeName>
    <alternativeName>
        <fullName evidence="8">Cytochrome b6-f complex subunit V</fullName>
    </alternativeName>
</protein>
<dbReference type="GeneID" id="35448010"/>
<name>A0A2H4FS30_9LILI</name>
<dbReference type="SUPFAM" id="SSF103446">
    <property type="entry name" value="PetG subunit of the cytochrome b6f complex"/>
    <property type="match status" value="1"/>
</dbReference>
<comment type="similarity">
    <text evidence="8">Belongs to the PetG family.</text>
</comment>
<dbReference type="Pfam" id="PF02529">
    <property type="entry name" value="PetG"/>
    <property type="match status" value="1"/>
</dbReference>
<feature type="transmembrane region" description="Helical" evidence="9">
    <location>
        <begin position="6"/>
        <end position="27"/>
    </location>
</feature>
<keyword evidence="10" id="KW-0934">Plastid</keyword>
<proteinExistence type="inferred from homology"/>
<evidence type="ECO:0000256" key="3">
    <source>
        <dbReference type="ARBA" id="ARBA00022531"/>
    </source>
</evidence>
<keyword evidence="4 8" id="KW-0812">Transmembrane</keyword>
<keyword evidence="5 8" id="KW-0249">Electron transport</keyword>
<evidence type="ECO:0000256" key="5">
    <source>
        <dbReference type="ARBA" id="ARBA00022982"/>
    </source>
</evidence>
<dbReference type="GO" id="GO:0017004">
    <property type="term" value="P:cytochrome complex assembly"/>
    <property type="evidence" value="ECO:0007669"/>
    <property type="project" value="UniProtKB-UniRule"/>
</dbReference>
<keyword evidence="2 8" id="KW-0813">Transport</keyword>
<evidence type="ECO:0000256" key="4">
    <source>
        <dbReference type="ARBA" id="ARBA00022692"/>
    </source>
</evidence>
<keyword evidence="8" id="KW-0793">Thylakoid</keyword>
<evidence type="ECO:0000256" key="7">
    <source>
        <dbReference type="ARBA" id="ARBA00023136"/>
    </source>
</evidence>
<dbReference type="InterPro" id="IPR003683">
    <property type="entry name" value="Cyt_6/f_cplx_su5"/>
</dbReference>
<accession>A0A2H4FS30</accession>
<dbReference type="AlphaFoldDB" id="A0A2H4FS30"/>
<evidence type="ECO:0000256" key="9">
    <source>
        <dbReference type="SAM" id="Phobius"/>
    </source>
</evidence>
<comment type="function">
    <text evidence="8">Component of the cytochrome b6-f complex, which mediates electron transfer between photosystem II (PSII) and photosystem I (PSI), cyclic electron flow around PSI, and state transitions. PetG is required for either the stability or assembly of the cytochrome b6-f complex.</text>
</comment>
<evidence type="ECO:0000256" key="8">
    <source>
        <dbReference type="HAMAP-Rule" id="MF_00432"/>
    </source>
</evidence>
<keyword evidence="10" id="KW-0150">Chloroplast</keyword>
<sequence length="37" mass="4190">MSEVFPFGLVFGLILITLAGLFAIVYLQYRRGDKLDL</sequence>